<evidence type="ECO:0000313" key="5">
    <source>
        <dbReference type="EMBL" id="OXA40469.1"/>
    </source>
</evidence>
<evidence type="ECO:0000256" key="2">
    <source>
        <dbReference type="ARBA" id="ARBA00009389"/>
    </source>
</evidence>
<feature type="compositionally biased region" description="Gly residues" evidence="4">
    <location>
        <begin position="103"/>
        <end position="120"/>
    </location>
</feature>
<sequence>MATNLKPESKRDEFKRYLEKSGVMDSLTKVLVSLYEEPERPGNAVEYFLERLASGVPMKAEMESLQLEINDLRKKSAQLEEENEALKKKLEQFEPSGGSSMSPGGGEEGPSGSEGGVGEE</sequence>
<name>A0A226D5H6_FOLCA</name>
<dbReference type="PANTHER" id="PTHR13168">
    <property type="entry name" value="ASSOCIATE OF C-MYC AMY-1"/>
    <property type="match status" value="1"/>
</dbReference>
<organism evidence="5 6">
    <name type="scientific">Folsomia candida</name>
    <name type="common">Springtail</name>
    <dbReference type="NCBI Taxonomy" id="158441"/>
    <lineage>
        <taxon>Eukaryota</taxon>
        <taxon>Metazoa</taxon>
        <taxon>Ecdysozoa</taxon>
        <taxon>Arthropoda</taxon>
        <taxon>Hexapoda</taxon>
        <taxon>Collembola</taxon>
        <taxon>Entomobryomorpha</taxon>
        <taxon>Isotomoidea</taxon>
        <taxon>Isotomidae</taxon>
        <taxon>Proisotominae</taxon>
        <taxon>Folsomia</taxon>
    </lineage>
</organism>
<accession>A0A226D5H6</accession>
<dbReference type="GO" id="GO:0003713">
    <property type="term" value="F:transcription coactivator activity"/>
    <property type="evidence" value="ECO:0007669"/>
    <property type="project" value="InterPro"/>
</dbReference>
<dbReference type="STRING" id="158441.A0A226D5H6"/>
<dbReference type="PANTHER" id="PTHR13168:SF0">
    <property type="entry name" value="C-MYC-BINDING PROTEIN"/>
    <property type="match status" value="1"/>
</dbReference>
<dbReference type="GO" id="GO:0005634">
    <property type="term" value="C:nucleus"/>
    <property type="evidence" value="ECO:0007669"/>
    <property type="project" value="UniProtKB-SubCell"/>
</dbReference>
<comment type="subcellular location">
    <subcellularLocation>
        <location evidence="1">Nucleus</location>
    </subcellularLocation>
</comment>
<protein>
    <submittedName>
        <fullName evidence="5">c-Myc-binding protein</fullName>
    </submittedName>
</protein>
<dbReference type="OrthoDB" id="524165at2759"/>
<comment type="similarity">
    <text evidence="2">Belongs to the AMY1 family.</text>
</comment>
<comment type="caution">
    <text evidence="5">The sequence shown here is derived from an EMBL/GenBank/DDBJ whole genome shotgun (WGS) entry which is preliminary data.</text>
</comment>
<dbReference type="OMA" id="MMHYKEE"/>
<gene>
    <name evidence="5" type="ORF">Fcan01_24725</name>
</gene>
<evidence type="ECO:0000313" key="6">
    <source>
        <dbReference type="Proteomes" id="UP000198287"/>
    </source>
</evidence>
<feature type="region of interest" description="Disordered" evidence="4">
    <location>
        <begin position="83"/>
        <end position="120"/>
    </location>
</feature>
<dbReference type="EMBL" id="LNIX01000033">
    <property type="protein sequence ID" value="OXA40469.1"/>
    <property type="molecule type" value="Genomic_DNA"/>
</dbReference>
<dbReference type="Proteomes" id="UP000198287">
    <property type="component" value="Unassembled WGS sequence"/>
</dbReference>
<keyword evidence="6" id="KW-1185">Reference proteome</keyword>
<evidence type="ECO:0000256" key="4">
    <source>
        <dbReference type="SAM" id="MobiDB-lite"/>
    </source>
</evidence>
<dbReference type="Gene3D" id="6.10.250.1060">
    <property type="match status" value="1"/>
</dbReference>
<dbReference type="PRINTS" id="PR02028">
    <property type="entry name" value="CMYCBINDINGP"/>
</dbReference>
<evidence type="ECO:0000256" key="3">
    <source>
        <dbReference type="ARBA" id="ARBA00023242"/>
    </source>
</evidence>
<dbReference type="AlphaFoldDB" id="A0A226D5H6"/>
<proteinExistence type="inferred from homology"/>
<reference evidence="5 6" key="1">
    <citation type="submission" date="2015-12" db="EMBL/GenBank/DDBJ databases">
        <title>The genome of Folsomia candida.</title>
        <authorList>
            <person name="Faddeeva A."/>
            <person name="Derks M.F."/>
            <person name="Anvar Y."/>
            <person name="Smit S."/>
            <person name="Van Straalen N."/>
            <person name="Roelofs D."/>
        </authorList>
    </citation>
    <scope>NUCLEOTIDE SEQUENCE [LARGE SCALE GENOMIC DNA]</scope>
    <source>
        <strain evidence="5 6">VU population</strain>
        <tissue evidence="5">Whole body</tissue>
    </source>
</reference>
<dbReference type="InterPro" id="IPR026060">
    <property type="entry name" value="AMY1"/>
</dbReference>
<keyword evidence="3" id="KW-0539">Nucleus</keyword>
<feature type="compositionally biased region" description="Basic and acidic residues" evidence="4">
    <location>
        <begin position="83"/>
        <end position="92"/>
    </location>
</feature>
<evidence type="ECO:0000256" key="1">
    <source>
        <dbReference type="ARBA" id="ARBA00004123"/>
    </source>
</evidence>